<keyword evidence="3" id="KW-1185">Reference proteome</keyword>
<evidence type="ECO:0008006" key="4">
    <source>
        <dbReference type="Google" id="ProtNLM"/>
    </source>
</evidence>
<organism evidence="2 3">
    <name type="scientific">Pirellula staleyi (strain ATCC 27377 / DSM 6068 / ICPB 4128)</name>
    <name type="common">Pirella staleyi</name>
    <dbReference type="NCBI Taxonomy" id="530564"/>
    <lineage>
        <taxon>Bacteria</taxon>
        <taxon>Pseudomonadati</taxon>
        <taxon>Planctomycetota</taxon>
        <taxon>Planctomycetia</taxon>
        <taxon>Pirellulales</taxon>
        <taxon>Pirellulaceae</taxon>
        <taxon>Pirellula</taxon>
    </lineage>
</organism>
<evidence type="ECO:0000313" key="3">
    <source>
        <dbReference type="Proteomes" id="UP000001887"/>
    </source>
</evidence>
<evidence type="ECO:0000256" key="1">
    <source>
        <dbReference type="SAM" id="Phobius"/>
    </source>
</evidence>
<dbReference type="OrthoDB" id="268232at2"/>
<sequence>MKSASIPQDTPAASWSVWLESYARPAQFQLMIWVLLLTALLLAFLPFEYLEAPRQGPSTPLSFLPASWLASTELLWAFRAMLLISSLLWLFQQWLPYSSWLTLMSYTAVWSLKVENTYNTAHILHMANMLMVVAVIWVTLYHQEIRRAIQAGTYFQTPLVPRWVLLTAIAYVGIFHTAAGLSKIIFSGTAWANGVSLQLWAHAFGYEWSPAVQAIIHNRQLTMLLQGATLVVETAGILAIFPRLRTWVGLAILGFYAGVLVSFPYGFFFNAILTAILLLPVDRWIEALQSRVTPQRGADEQPSLARSLATRFDMLGYYRPASPALPSEPLKRAS</sequence>
<evidence type="ECO:0000313" key="2">
    <source>
        <dbReference type="EMBL" id="ADB15806.1"/>
    </source>
</evidence>
<feature type="transmembrane region" description="Helical" evidence="1">
    <location>
        <begin position="163"/>
        <end position="185"/>
    </location>
</feature>
<feature type="transmembrane region" description="Helical" evidence="1">
    <location>
        <begin position="123"/>
        <end position="142"/>
    </location>
</feature>
<keyword evidence="1" id="KW-0472">Membrane</keyword>
<reference evidence="2 3" key="1">
    <citation type="journal article" date="2009" name="Stand. Genomic Sci.">
        <title>Complete genome sequence of Pirellula staleyi type strain (ATCC 27377).</title>
        <authorList>
            <person name="Clum A."/>
            <person name="Tindall B.J."/>
            <person name="Sikorski J."/>
            <person name="Ivanova N."/>
            <person name="Mavrommatis K."/>
            <person name="Lucas S."/>
            <person name="Glavina del Rio T."/>
            <person name="Nolan M."/>
            <person name="Chen F."/>
            <person name="Tice H."/>
            <person name="Pitluck S."/>
            <person name="Cheng J.F."/>
            <person name="Chertkov O."/>
            <person name="Brettin T."/>
            <person name="Han C."/>
            <person name="Detter J.C."/>
            <person name="Kuske C."/>
            <person name="Bruce D."/>
            <person name="Goodwin L."/>
            <person name="Ovchinikova G."/>
            <person name="Pati A."/>
            <person name="Mikhailova N."/>
            <person name="Chen A."/>
            <person name="Palaniappan K."/>
            <person name="Land M."/>
            <person name="Hauser L."/>
            <person name="Chang Y.J."/>
            <person name="Jeffries C.D."/>
            <person name="Chain P."/>
            <person name="Rohde M."/>
            <person name="Goker M."/>
            <person name="Bristow J."/>
            <person name="Eisen J.A."/>
            <person name="Markowitz V."/>
            <person name="Hugenholtz P."/>
            <person name="Kyrpides N.C."/>
            <person name="Klenk H.P."/>
            <person name="Lapidus A."/>
        </authorList>
    </citation>
    <scope>NUCLEOTIDE SEQUENCE [LARGE SCALE GENOMIC DNA]</scope>
    <source>
        <strain evidence="3">ATCC 27377 / DSM 6068 / ICPB 4128</strain>
    </source>
</reference>
<dbReference type="KEGG" id="psl:Psta_1123"/>
<dbReference type="EMBL" id="CP001848">
    <property type="protein sequence ID" value="ADB15806.1"/>
    <property type="molecule type" value="Genomic_DNA"/>
</dbReference>
<keyword evidence="1" id="KW-0812">Transmembrane</keyword>
<feature type="transmembrane region" description="Helical" evidence="1">
    <location>
        <begin position="221"/>
        <end position="241"/>
    </location>
</feature>
<name>D2R8X9_PIRSD</name>
<feature type="transmembrane region" description="Helical" evidence="1">
    <location>
        <begin position="28"/>
        <end position="47"/>
    </location>
</feature>
<dbReference type="HOGENOM" id="CLU_831187_0_0_0"/>
<feature type="transmembrane region" description="Helical" evidence="1">
    <location>
        <begin position="68"/>
        <end position="91"/>
    </location>
</feature>
<dbReference type="STRING" id="530564.Psta_1123"/>
<dbReference type="AlphaFoldDB" id="D2R8X9"/>
<protein>
    <recommendedName>
        <fullName evidence="4">HTTM domain protein</fullName>
    </recommendedName>
</protein>
<proteinExistence type="predicted"/>
<keyword evidence="1" id="KW-1133">Transmembrane helix</keyword>
<feature type="transmembrane region" description="Helical" evidence="1">
    <location>
        <begin position="247"/>
        <end position="279"/>
    </location>
</feature>
<accession>D2R8X9</accession>
<dbReference type="Proteomes" id="UP000001887">
    <property type="component" value="Chromosome"/>
</dbReference>
<gene>
    <name evidence="2" type="ordered locus">Psta_1123</name>
</gene>